<evidence type="ECO:0000313" key="2">
    <source>
        <dbReference type="Proteomes" id="UP000202249"/>
    </source>
</evidence>
<dbReference type="OrthoDB" id="16318at10239"/>
<dbReference type="Proteomes" id="UP000202249">
    <property type="component" value="Segment"/>
</dbReference>
<dbReference type="RefSeq" id="YP_009125227.1">
    <property type="nucleotide sequence ID" value="NC_026595.1"/>
</dbReference>
<name>A0A076YMH5_9CAUD</name>
<dbReference type="KEGG" id="vg:23679929"/>
<reference evidence="1 2" key="1">
    <citation type="submission" date="2014-07" db="EMBL/GenBank/DDBJ databases">
        <authorList>
            <person name="Trisler C."/>
            <person name="Antis N."/>
            <person name="Arceneaux J."/>
            <person name="Baudin R."/>
            <person name="Beutner R."/>
            <person name="Borque M."/>
            <person name="Crawford L."/>
            <person name="Fontenot A."/>
            <person name="Gillikin B."/>
            <person name="Hayes M."/>
            <person name="Jackson S."/>
            <person name="Johnston R."/>
            <person name="Kurz M."/>
            <person name="Mouawad M."/>
            <person name="Reed A."/>
            <person name="Rizzo E."/>
            <person name="Schilling C."/>
            <person name="Streeter Z."/>
            <person name="Vu J."/>
            <person name="Wilson T."/>
            <person name="Harmson J."/>
            <person name="Bhuiyan S."/>
            <person name="Scott A."/>
            <person name="Miller B."/>
            <person name="Jones J.D."/>
            <person name="Gissendanner C.R."/>
            <person name="Wiedemeier A.M."/>
            <person name="Findley A.M."/>
            <person name="Buck G.A."/>
            <person name="Campbell R."/>
            <person name="Carvalho M.R."/>
            <person name="Duckworth R.A."/>
            <person name="Dunn T."/>
            <person name="Halpern C."/>
            <person name="Johnson A."/>
            <person name="Kiflezghi M.G."/>
            <person name="Lee V."/>
            <person name="Loviza R.A."/>
            <person name="Serrano M.G."/>
            <person name="Shah Z.V."/>
            <person name="Sharma K."/>
            <person name="Voegtly L.J."/>
            <person name="Walstead R."/>
            <person name="Wang Y.P."/>
            <person name="Bradley K.W."/>
            <person name="Barker L.P."/>
            <person name="Asai D.J."/>
            <person name="Bowman C.A."/>
            <person name="Russell D.A."/>
            <person name="Pope W.H."/>
            <person name="Jacobs-Sera D."/>
            <person name="Hendrix R.W."/>
            <person name="Hatfull G.F."/>
        </authorList>
    </citation>
    <scope>NUCLEOTIDE SEQUENCE [LARGE SCALE GENOMIC DNA]</scope>
</reference>
<organism evidence="1 2">
    <name type="scientific">Mycobacterium phage Hades</name>
    <dbReference type="NCBI Taxonomy" id="1527511"/>
    <lineage>
        <taxon>Viruses</taxon>
        <taxon>Duplodnaviria</taxon>
        <taxon>Heunggongvirae</taxon>
        <taxon>Uroviricota</taxon>
        <taxon>Caudoviricetes</taxon>
        <taxon>Gracegardnervirinae</taxon>
        <taxon>Cheoctovirus</taxon>
        <taxon>Cheoctovirus hades</taxon>
    </lineage>
</organism>
<dbReference type="EMBL" id="KM101122">
    <property type="protein sequence ID" value="AIK69155.1"/>
    <property type="molecule type" value="Genomic_DNA"/>
</dbReference>
<dbReference type="InterPro" id="IPR046681">
    <property type="entry name" value="DUF6551"/>
</dbReference>
<dbReference type="SUPFAM" id="SSF110849">
    <property type="entry name" value="ParB/Sulfiredoxin"/>
    <property type="match status" value="1"/>
</dbReference>
<dbReference type="Pfam" id="PF20188">
    <property type="entry name" value="DUF6551"/>
    <property type="match status" value="1"/>
</dbReference>
<dbReference type="InterPro" id="IPR036086">
    <property type="entry name" value="ParB/Sulfiredoxin_sf"/>
</dbReference>
<proteinExistence type="predicted"/>
<protein>
    <submittedName>
        <fullName evidence="1">Uncharacterized protein</fullName>
    </submittedName>
</protein>
<sequence length="269" mass="29153">MSKSVNEGRVPHGDKHLQWIPVAQMRVSSRAQREQRQSHIDHIASNFDPDKFGTPTVNERDGIFWIIDGGHRVKALIQMGYEDQSVQCWTYHNLTEEQEAEKFLSLNDVKPVNGMDKFKVSVVAGRETETDIDRIVRAAGMTIGKGANGIGSVGALKKVYENAGPRGLAVTIQIIRDAYGMPGFAAKVIEGVGLFVANYETVFDQERLVSKLAGKHGGVNGLLGRAEQIKSAHGVSAPQGVAAATVETYNQGRGGVKLPGWFSRLAAAS</sequence>
<dbReference type="GeneID" id="23679929"/>
<evidence type="ECO:0000313" key="1">
    <source>
        <dbReference type="EMBL" id="AIK69155.1"/>
    </source>
</evidence>
<accession>A0A076YMH5</accession>
<keyword evidence="2" id="KW-1185">Reference proteome</keyword>
<gene>
    <name evidence="1" type="primary">48</name>
    <name evidence="1" type="ORF">PBI_HADES_48</name>
</gene>